<feature type="domain" description="GOLD" evidence="9">
    <location>
        <begin position="78"/>
        <end position="364"/>
    </location>
</feature>
<keyword evidence="4" id="KW-0732">Signal</keyword>
<evidence type="ECO:0000256" key="1">
    <source>
        <dbReference type="ARBA" id="ARBA00004479"/>
    </source>
</evidence>
<organism evidence="10 11">
    <name type="scientific">Dibothriocephalus latus</name>
    <name type="common">Fish tapeworm</name>
    <name type="synonym">Diphyllobothrium latum</name>
    <dbReference type="NCBI Taxonomy" id="60516"/>
    <lineage>
        <taxon>Eukaryota</taxon>
        <taxon>Metazoa</taxon>
        <taxon>Spiralia</taxon>
        <taxon>Lophotrochozoa</taxon>
        <taxon>Platyhelminthes</taxon>
        <taxon>Cestoda</taxon>
        <taxon>Eucestoda</taxon>
        <taxon>Diphyllobothriidea</taxon>
        <taxon>Diphyllobothriidae</taxon>
        <taxon>Dibothriocephalus</taxon>
    </lineage>
</organism>
<feature type="region of interest" description="Disordered" evidence="7">
    <location>
        <begin position="135"/>
        <end position="229"/>
    </location>
</feature>
<accession>A0A3P6TED0</accession>
<proteinExistence type="inferred from homology"/>
<evidence type="ECO:0000256" key="4">
    <source>
        <dbReference type="ARBA" id="ARBA00022729"/>
    </source>
</evidence>
<evidence type="ECO:0000313" key="10">
    <source>
        <dbReference type="EMBL" id="VDK86522.1"/>
    </source>
</evidence>
<feature type="compositionally biased region" description="Low complexity" evidence="7">
    <location>
        <begin position="88"/>
        <end position="97"/>
    </location>
</feature>
<dbReference type="SMART" id="SM01190">
    <property type="entry name" value="EMP24_GP25L"/>
    <property type="match status" value="1"/>
</dbReference>
<dbReference type="InterPro" id="IPR015720">
    <property type="entry name" value="Emp24-like"/>
</dbReference>
<evidence type="ECO:0000313" key="11">
    <source>
        <dbReference type="Proteomes" id="UP000281553"/>
    </source>
</evidence>
<evidence type="ECO:0000256" key="6">
    <source>
        <dbReference type="ARBA" id="ARBA00023136"/>
    </source>
</evidence>
<dbReference type="OrthoDB" id="5976732at2759"/>
<gene>
    <name evidence="10" type="ORF">DILT_LOCUS3887</name>
</gene>
<feature type="region of interest" description="Disordered" evidence="7">
    <location>
        <begin position="76"/>
        <end position="97"/>
    </location>
</feature>
<comment type="subcellular location">
    <subcellularLocation>
        <location evidence="1">Membrane</location>
        <topology evidence="1">Single-pass type I membrane protein</topology>
    </subcellularLocation>
</comment>
<dbReference type="AlphaFoldDB" id="A0A3P6TED0"/>
<reference evidence="10 11" key="1">
    <citation type="submission" date="2018-11" db="EMBL/GenBank/DDBJ databases">
        <authorList>
            <consortium name="Pathogen Informatics"/>
        </authorList>
    </citation>
    <scope>NUCLEOTIDE SEQUENCE [LARGE SCALE GENOMIC DNA]</scope>
</reference>
<name>A0A3P6TED0_DIBLA</name>
<feature type="transmembrane region" description="Helical" evidence="8">
    <location>
        <begin position="343"/>
        <end position="363"/>
    </location>
</feature>
<protein>
    <recommendedName>
        <fullName evidence="9">GOLD domain-containing protein</fullName>
    </recommendedName>
</protein>
<dbReference type="InterPro" id="IPR009038">
    <property type="entry name" value="GOLD_dom"/>
</dbReference>
<dbReference type="GO" id="GO:0016020">
    <property type="term" value="C:membrane"/>
    <property type="evidence" value="ECO:0007669"/>
    <property type="project" value="UniProtKB-SubCell"/>
</dbReference>
<dbReference type="Proteomes" id="UP000281553">
    <property type="component" value="Unassembled WGS sequence"/>
</dbReference>
<evidence type="ECO:0000256" key="3">
    <source>
        <dbReference type="ARBA" id="ARBA00022692"/>
    </source>
</evidence>
<evidence type="ECO:0000256" key="7">
    <source>
        <dbReference type="SAM" id="MobiDB-lite"/>
    </source>
</evidence>
<dbReference type="Pfam" id="PF01105">
    <property type="entry name" value="EMP24_GP25L"/>
    <property type="match status" value="1"/>
</dbReference>
<dbReference type="PANTHER" id="PTHR22811">
    <property type="entry name" value="TRANSMEMBRANE EMP24 DOMAIN-CONTAINING PROTEIN"/>
    <property type="match status" value="1"/>
</dbReference>
<evidence type="ECO:0000256" key="5">
    <source>
        <dbReference type="ARBA" id="ARBA00022989"/>
    </source>
</evidence>
<keyword evidence="6 8" id="KW-0472">Membrane</keyword>
<dbReference type="EMBL" id="UYRU01044439">
    <property type="protein sequence ID" value="VDK86522.1"/>
    <property type="molecule type" value="Genomic_DNA"/>
</dbReference>
<evidence type="ECO:0000256" key="2">
    <source>
        <dbReference type="ARBA" id="ARBA00007104"/>
    </source>
</evidence>
<keyword evidence="11" id="KW-1185">Reference proteome</keyword>
<evidence type="ECO:0000256" key="8">
    <source>
        <dbReference type="SAM" id="Phobius"/>
    </source>
</evidence>
<comment type="similarity">
    <text evidence="2">Belongs to the EMP24/GP25L family.</text>
</comment>
<keyword evidence="3 8" id="KW-0812">Transmembrane</keyword>
<keyword evidence="5 8" id="KW-1133">Transmembrane helix</keyword>
<evidence type="ECO:0000259" key="9">
    <source>
        <dbReference type="SMART" id="SM01190"/>
    </source>
</evidence>
<sequence length="388" mass="44329">MNVSPVTPKVLETLIKDKMMRHDNFIESWMLTQWNLSSNLMLVADSEPCARLHLEPMMLTLQPATAFSQINDPNFPAGAQVVPPPANPNAVPGAAAGIPQAPIDYQQQQQLPPQPQVILEQHQIPVQNIQLQQPVPVQQQQPQFQQQQPPVQQQPQFQQQPPIQQQPPVQQLQPPVQQQPQFQQQPPNQQQPPVQQQPPIQQQPPVQQQPPIKQQPPIQQQPPVQQQQPFKRRPFAVCLDNRKASYGEKVVYFAIDLRLNWQNPTPEDMALINSINFRIGEDKDKPEVRQNMEKLERLSMIVDTIATRLHRAQRLQQRSRNNAAVDRVLMEANVKHVMTWSTFQLFVMIFVGVVQTLLIRSLFDEKSSLYRLWVHGCASGPSHAGSAY</sequence>